<evidence type="ECO:0000313" key="5">
    <source>
        <dbReference type="Proteomes" id="UP001195903"/>
    </source>
</evidence>
<name>A0ABS5V219_9GAMM</name>
<dbReference type="InterPro" id="IPR016181">
    <property type="entry name" value="Acyl_CoA_acyltransferase"/>
</dbReference>
<organism evidence="4 5">
    <name type="scientific">Shewanella jiangmenensis</name>
    <dbReference type="NCBI Taxonomy" id="2837387"/>
    <lineage>
        <taxon>Bacteria</taxon>
        <taxon>Pseudomonadati</taxon>
        <taxon>Pseudomonadota</taxon>
        <taxon>Gammaproteobacteria</taxon>
        <taxon>Alteromonadales</taxon>
        <taxon>Shewanellaceae</taxon>
        <taxon>Shewanella</taxon>
    </lineage>
</organism>
<keyword evidence="1" id="KW-0808">Transferase</keyword>
<dbReference type="PANTHER" id="PTHR43072">
    <property type="entry name" value="N-ACETYLTRANSFERASE"/>
    <property type="match status" value="1"/>
</dbReference>
<reference evidence="4 5" key="1">
    <citation type="submission" date="2021-05" db="EMBL/GenBank/DDBJ databases">
        <title>Shewanella sp. JM162201.</title>
        <authorList>
            <person name="Xu S."/>
            <person name="Li A."/>
        </authorList>
    </citation>
    <scope>NUCLEOTIDE SEQUENCE [LARGE SCALE GENOMIC DNA]</scope>
    <source>
        <strain evidence="4 5">JM162201</strain>
    </source>
</reference>
<dbReference type="PROSITE" id="PS51186">
    <property type="entry name" value="GNAT"/>
    <property type="match status" value="1"/>
</dbReference>
<dbReference type="Gene3D" id="3.40.630.30">
    <property type="match status" value="1"/>
</dbReference>
<dbReference type="CDD" id="cd04301">
    <property type="entry name" value="NAT_SF"/>
    <property type="match status" value="1"/>
</dbReference>
<keyword evidence="2" id="KW-0012">Acyltransferase</keyword>
<evidence type="ECO:0000313" key="4">
    <source>
        <dbReference type="EMBL" id="MBT1443978.1"/>
    </source>
</evidence>
<dbReference type="SUPFAM" id="SSF55729">
    <property type="entry name" value="Acyl-CoA N-acyltransferases (Nat)"/>
    <property type="match status" value="1"/>
</dbReference>
<sequence length="166" mass="18641">MQLDFCQFDRDGEAIRAIFNHAIAHTTALYEYQPRDTARIQDWFAQKAGKYPVLGAFDENGTLMGFASYGPFRGFPANLYSVEHSVYVHPEHRGKGIADSLMRALIKAATEQGLHMMVGAIDADNGASIALHQKLGFEHSGTLKEVGFKFDRWLDLAFYQLKLGRK</sequence>
<accession>A0ABS5V219</accession>
<gene>
    <name evidence="4" type="ORF">KJI95_05490</name>
</gene>
<protein>
    <submittedName>
        <fullName evidence="4">GNAT family N-acetyltransferase</fullName>
    </submittedName>
</protein>
<evidence type="ECO:0000256" key="1">
    <source>
        <dbReference type="ARBA" id="ARBA00022679"/>
    </source>
</evidence>
<dbReference type="Pfam" id="PF00583">
    <property type="entry name" value="Acetyltransf_1"/>
    <property type="match status" value="1"/>
</dbReference>
<keyword evidence="5" id="KW-1185">Reference proteome</keyword>
<evidence type="ECO:0000256" key="2">
    <source>
        <dbReference type="ARBA" id="ARBA00023315"/>
    </source>
</evidence>
<comment type="caution">
    <text evidence="4">The sequence shown here is derived from an EMBL/GenBank/DDBJ whole genome shotgun (WGS) entry which is preliminary data.</text>
</comment>
<dbReference type="InterPro" id="IPR000182">
    <property type="entry name" value="GNAT_dom"/>
</dbReference>
<dbReference type="RefSeq" id="WP_214506121.1">
    <property type="nucleotide sequence ID" value="NZ_JAHEPS010000001.1"/>
</dbReference>
<evidence type="ECO:0000259" key="3">
    <source>
        <dbReference type="PROSITE" id="PS51186"/>
    </source>
</evidence>
<dbReference type="Proteomes" id="UP001195903">
    <property type="component" value="Unassembled WGS sequence"/>
</dbReference>
<dbReference type="EMBL" id="JAHEPS010000001">
    <property type="protein sequence ID" value="MBT1443978.1"/>
    <property type="molecule type" value="Genomic_DNA"/>
</dbReference>
<dbReference type="PANTHER" id="PTHR43072:SF23">
    <property type="entry name" value="UPF0039 PROTEIN C11D3.02C"/>
    <property type="match status" value="1"/>
</dbReference>
<feature type="domain" description="N-acetyltransferase" evidence="3">
    <location>
        <begin position="3"/>
        <end position="159"/>
    </location>
</feature>
<proteinExistence type="predicted"/>